<dbReference type="InterPro" id="IPR036734">
    <property type="entry name" value="Neur_chan_lig-bd_sf"/>
</dbReference>
<feature type="domain" description="Neurotransmitter-gated ion-channel ligand-binding" evidence="6">
    <location>
        <begin position="5"/>
        <end position="186"/>
    </location>
</feature>
<dbReference type="Pfam" id="PF02932">
    <property type="entry name" value="Neur_chan_memb"/>
    <property type="match status" value="1"/>
</dbReference>
<gene>
    <name evidence="8" type="ORF">MGAL_10B050529</name>
</gene>
<keyword evidence="9" id="KW-1185">Reference proteome</keyword>
<dbReference type="Pfam" id="PF02931">
    <property type="entry name" value="Neur_chan_LBD"/>
    <property type="match status" value="1"/>
</dbReference>
<dbReference type="OrthoDB" id="5809364at2759"/>
<dbReference type="SUPFAM" id="SSF90112">
    <property type="entry name" value="Neurotransmitter-gated ion-channel transmembrane pore"/>
    <property type="match status" value="1"/>
</dbReference>
<feature type="transmembrane region" description="Helical" evidence="5">
    <location>
        <begin position="188"/>
        <end position="213"/>
    </location>
</feature>
<dbReference type="Proteomes" id="UP000596742">
    <property type="component" value="Unassembled WGS sequence"/>
</dbReference>
<feature type="transmembrane region" description="Helical" evidence="5">
    <location>
        <begin position="250"/>
        <end position="272"/>
    </location>
</feature>
<dbReference type="PRINTS" id="PR00252">
    <property type="entry name" value="NRIONCHANNEL"/>
</dbReference>
<comment type="caution">
    <text evidence="8">The sequence shown here is derived from an EMBL/GenBank/DDBJ whole genome shotgun (WGS) entry which is preliminary data.</text>
</comment>
<sequence>MPTPPTETLNISIEVYIVSINYFREVEESISVTCSFIVDWTDTRLAWNPSTYNNVNVLLIDMENIWVPNIVLLNRVDKIEPIGNGVKFSGALTSTGKVYYAPGLVADVKCVTDISKFPFDSQTCTLHIFPWGTNLPYAIFKNLFNSTCNLDYFSVNSDWTLEECSLRIDNSNIYTELFVTLKIKRSSLYFAIMVVFPTLLLGFLNPLVFILPVETGNRIGLSVTLLLSYAIFLTLASASVPATSNPMCTLLIIMVVIITISGVIVYGTVITIKYHHTESMDAIWSPFIKLARVRVRRKLTSIEPIDPKKEISVTKKDVIDLLDFLFFYGSYIILLAVGIGYFIHVLI</sequence>
<feature type="transmembrane region" description="Helical" evidence="5">
    <location>
        <begin position="325"/>
        <end position="346"/>
    </location>
</feature>
<dbReference type="GO" id="GO:0016020">
    <property type="term" value="C:membrane"/>
    <property type="evidence" value="ECO:0007669"/>
    <property type="project" value="UniProtKB-SubCell"/>
</dbReference>
<feature type="transmembrane region" description="Helical" evidence="5">
    <location>
        <begin position="219"/>
        <end position="238"/>
    </location>
</feature>
<dbReference type="CDD" id="cd19051">
    <property type="entry name" value="LGIC_TM_cation"/>
    <property type="match status" value="1"/>
</dbReference>
<dbReference type="GO" id="GO:0005230">
    <property type="term" value="F:extracellular ligand-gated monoatomic ion channel activity"/>
    <property type="evidence" value="ECO:0007669"/>
    <property type="project" value="InterPro"/>
</dbReference>
<evidence type="ECO:0000256" key="3">
    <source>
        <dbReference type="ARBA" id="ARBA00022989"/>
    </source>
</evidence>
<dbReference type="EMBL" id="UYJE01005708">
    <property type="protein sequence ID" value="VDI39654.1"/>
    <property type="molecule type" value="Genomic_DNA"/>
</dbReference>
<dbReference type="CDD" id="cd18989">
    <property type="entry name" value="LGIC_ECD_cation"/>
    <property type="match status" value="1"/>
</dbReference>
<name>A0A8B6EW01_MYTGA</name>
<organism evidence="8 9">
    <name type="scientific">Mytilus galloprovincialis</name>
    <name type="common">Mediterranean mussel</name>
    <dbReference type="NCBI Taxonomy" id="29158"/>
    <lineage>
        <taxon>Eukaryota</taxon>
        <taxon>Metazoa</taxon>
        <taxon>Spiralia</taxon>
        <taxon>Lophotrochozoa</taxon>
        <taxon>Mollusca</taxon>
        <taxon>Bivalvia</taxon>
        <taxon>Autobranchia</taxon>
        <taxon>Pteriomorphia</taxon>
        <taxon>Mytilida</taxon>
        <taxon>Mytiloidea</taxon>
        <taxon>Mytilidae</taxon>
        <taxon>Mytilinae</taxon>
        <taxon>Mytilus</taxon>
    </lineage>
</organism>
<evidence type="ECO:0000256" key="1">
    <source>
        <dbReference type="ARBA" id="ARBA00004141"/>
    </source>
</evidence>
<evidence type="ECO:0000313" key="9">
    <source>
        <dbReference type="Proteomes" id="UP000596742"/>
    </source>
</evidence>
<dbReference type="InterPro" id="IPR006029">
    <property type="entry name" value="Neurotrans-gated_channel_TM"/>
</dbReference>
<dbReference type="GO" id="GO:0004888">
    <property type="term" value="F:transmembrane signaling receptor activity"/>
    <property type="evidence" value="ECO:0007669"/>
    <property type="project" value="InterPro"/>
</dbReference>
<evidence type="ECO:0000256" key="2">
    <source>
        <dbReference type="ARBA" id="ARBA00022692"/>
    </source>
</evidence>
<dbReference type="Gene3D" id="1.20.58.390">
    <property type="entry name" value="Neurotransmitter-gated ion-channel transmembrane domain"/>
    <property type="match status" value="1"/>
</dbReference>
<dbReference type="InterPro" id="IPR006202">
    <property type="entry name" value="Neur_chan_lig-bd"/>
</dbReference>
<evidence type="ECO:0000256" key="5">
    <source>
        <dbReference type="SAM" id="Phobius"/>
    </source>
</evidence>
<reference evidence="8" key="1">
    <citation type="submission" date="2018-11" db="EMBL/GenBank/DDBJ databases">
        <authorList>
            <person name="Alioto T."/>
            <person name="Alioto T."/>
        </authorList>
    </citation>
    <scope>NUCLEOTIDE SEQUENCE</scope>
</reference>
<dbReference type="InterPro" id="IPR006201">
    <property type="entry name" value="Neur_channel"/>
</dbReference>
<keyword evidence="3 5" id="KW-1133">Transmembrane helix</keyword>
<dbReference type="Gene3D" id="2.70.170.10">
    <property type="entry name" value="Neurotransmitter-gated ion-channel ligand-binding domain"/>
    <property type="match status" value="1"/>
</dbReference>
<evidence type="ECO:0000259" key="7">
    <source>
        <dbReference type="Pfam" id="PF02932"/>
    </source>
</evidence>
<keyword evidence="4 5" id="KW-0472">Membrane</keyword>
<evidence type="ECO:0000256" key="4">
    <source>
        <dbReference type="ARBA" id="ARBA00023136"/>
    </source>
</evidence>
<evidence type="ECO:0000313" key="8">
    <source>
        <dbReference type="EMBL" id="VDI39654.1"/>
    </source>
</evidence>
<dbReference type="InterPro" id="IPR038050">
    <property type="entry name" value="Neuro_actylchol_rec"/>
</dbReference>
<dbReference type="InterPro" id="IPR036719">
    <property type="entry name" value="Neuro-gated_channel_TM_sf"/>
</dbReference>
<protein>
    <submittedName>
        <fullName evidence="8">Uncharacterized protein</fullName>
    </submittedName>
</protein>
<dbReference type="SUPFAM" id="SSF63712">
    <property type="entry name" value="Nicotinic receptor ligand binding domain-like"/>
    <property type="match status" value="1"/>
</dbReference>
<keyword evidence="2 5" id="KW-0812">Transmembrane</keyword>
<evidence type="ECO:0000259" key="6">
    <source>
        <dbReference type="Pfam" id="PF02931"/>
    </source>
</evidence>
<accession>A0A8B6EW01</accession>
<proteinExistence type="predicted"/>
<dbReference type="AlphaFoldDB" id="A0A8B6EW01"/>
<feature type="domain" description="Neurotransmitter-gated ion-channel transmembrane" evidence="7">
    <location>
        <begin position="195"/>
        <end position="281"/>
    </location>
</feature>
<dbReference type="PANTHER" id="PTHR18945">
    <property type="entry name" value="NEUROTRANSMITTER GATED ION CHANNEL"/>
    <property type="match status" value="1"/>
</dbReference>
<comment type="subcellular location">
    <subcellularLocation>
        <location evidence="1">Membrane</location>
        <topology evidence="1">Multi-pass membrane protein</topology>
    </subcellularLocation>
</comment>